<comment type="caution">
    <text evidence="6">The sequence shown here is derived from an EMBL/GenBank/DDBJ whole genome shotgun (WGS) entry which is preliminary data.</text>
</comment>
<feature type="domain" description="Neutral/alkaline non-lysosomal ceramidase N-terminal" evidence="4">
    <location>
        <begin position="54"/>
        <end position="532"/>
    </location>
</feature>
<evidence type="ECO:0000259" key="4">
    <source>
        <dbReference type="Pfam" id="PF04734"/>
    </source>
</evidence>
<keyword evidence="2 3" id="KW-0378">Hydrolase</keyword>
<dbReference type="RefSeq" id="WP_316680893.1">
    <property type="nucleotide sequence ID" value="NZ_CATZLL010000005.1"/>
</dbReference>
<dbReference type="EC" id="3.5.1.23" evidence="3"/>
<evidence type="ECO:0000256" key="2">
    <source>
        <dbReference type="ARBA" id="ARBA00022801"/>
    </source>
</evidence>
<reference evidence="6 7" key="1">
    <citation type="submission" date="2023-07" db="EMBL/GenBank/DDBJ databases">
        <authorList>
            <person name="Peeters C."/>
        </authorList>
    </citation>
    <scope>NUCLEOTIDE SEQUENCE [LARGE SCALE GENOMIC DNA]</scope>
    <source>
        <strain evidence="6 7">LMG 18101</strain>
    </source>
</reference>
<dbReference type="Gene3D" id="2.60.40.2300">
    <property type="entry name" value="Neutral/alkaline non-lysosomal ceramidase, C-terminal domain"/>
    <property type="match status" value="1"/>
</dbReference>
<evidence type="ECO:0000256" key="3">
    <source>
        <dbReference type="RuleBase" id="RU366019"/>
    </source>
</evidence>
<evidence type="ECO:0000259" key="5">
    <source>
        <dbReference type="Pfam" id="PF17048"/>
    </source>
</evidence>
<proteinExistence type="inferred from homology"/>
<dbReference type="InterPro" id="IPR006311">
    <property type="entry name" value="TAT_signal"/>
</dbReference>
<name>A0ABM9K4X5_9RALS</name>
<dbReference type="PANTHER" id="PTHR12670:SF1">
    <property type="entry name" value="NEUTRAL CERAMIDASE"/>
    <property type="match status" value="1"/>
</dbReference>
<dbReference type="PROSITE" id="PS51318">
    <property type="entry name" value="TAT"/>
    <property type="match status" value="1"/>
</dbReference>
<evidence type="ECO:0000313" key="6">
    <source>
        <dbReference type="EMBL" id="CAJ0813381.1"/>
    </source>
</evidence>
<comment type="similarity">
    <text evidence="1 3">Belongs to the neutral ceramidase family.</text>
</comment>
<dbReference type="Pfam" id="PF04734">
    <property type="entry name" value="Ceramidase_alk"/>
    <property type="match status" value="1"/>
</dbReference>
<keyword evidence="3" id="KW-0746">Sphingolipid metabolism</keyword>
<dbReference type="EMBL" id="CATZLL010000005">
    <property type="protein sequence ID" value="CAJ0813381.1"/>
    <property type="molecule type" value="Genomic_DNA"/>
</dbReference>
<dbReference type="InterPro" id="IPR031329">
    <property type="entry name" value="NEUT/ALK_ceramidase_N"/>
</dbReference>
<feature type="domain" description="Neutral/alkaline non-lysosomal ceramidase C-terminal" evidence="5">
    <location>
        <begin position="535"/>
        <end position="692"/>
    </location>
</feature>
<dbReference type="PANTHER" id="PTHR12670">
    <property type="entry name" value="CERAMIDASE"/>
    <property type="match status" value="1"/>
</dbReference>
<evidence type="ECO:0000313" key="7">
    <source>
        <dbReference type="Proteomes" id="UP001189757"/>
    </source>
</evidence>
<evidence type="ECO:0000256" key="1">
    <source>
        <dbReference type="ARBA" id="ARBA00009835"/>
    </source>
</evidence>
<accession>A0ABM9K4X5</accession>
<gene>
    <name evidence="6" type="ORF">LMG18101_01885</name>
</gene>
<dbReference type="InterPro" id="IPR038445">
    <property type="entry name" value="NCDase_C_sf"/>
</dbReference>
<dbReference type="GO" id="GO:0017040">
    <property type="term" value="F:N-acylsphingosine amidohydrolase activity"/>
    <property type="evidence" value="ECO:0007669"/>
    <property type="project" value="UniProtKB-EC"/>
</dbReference>
<organism evidence="6 7">
    <name type="scientific">Ralstonia flaminis</name>
    <dbReference type="NCBI Taxonomy" id="3058597"/>
    <lineage>
        <taxon>Bacteria</taxon>
        <taxon>Pseudomonadati</taxon>
        <taxon>Pseudomonadota</taxon>
        <taxon>Betaproteobacteria</taxon>
        <taxon>Burkholderiales</taxon>
        <taxon>Burkholderiaceae</taxon>
        <taxon>Ralstonia</taxon>
    </lineage>
</organism>
<dbReference type="Proteomes" id="UP001189757">
    <property type="component" value="Unassembled WGS sequence"/>
</dbReference>
<sequence>MMDRRTWKQGAALSAALLVLGGCGGSEGGGTAPVATAATRSVQSVAQAASPAAYNIGTGISDITGEAAEAGMFGYSKIDQQTGGIHQRQRARAFIIEDPATKQRVAIVVTETGAVMQGVQQAVLARLKARYGALYTDANVLLTATHTHAGPGGFSHYALYNLNALGYLPQTFNAIVDGMVEAIVQAHDNVQPGEIDLNQSELHNASRNRSAPAFRANPAADRAVFPEEIDPLVTQLTFRRAGQAVGVLNLFATHGTSMTNTNTLISADNKGYAAYHFEHDVMGVRYLEGKGFVAAFAQTNAGDMTPNLNLKPGSGPTENEFDNTRIIGERQFGVAQALVDAPSTPLAGGVDVRQRYVEMGNVTVEPAYTGDGQRHTTCPAAIGTTLAAGSTEDGPGPGVALEGQSNPFLAALGGLLFTIPDDLRKCHAPKELFVPTGLMRPVPWTPPVLPVQLVRIGPLYLAAVPAELTIMSGYRIRRQLARTLGTTIHNVLAVSYSNAYSQYVTTPEEYDVQDYEGGSTLFGRWTQPAYMQELDRLAQDMAQGRPTTNTLTPADLSRQQMTFQTGVVLDAPPLLHQFGDVKTDAAARYTAGQTVSVVFVTGHPKNNLHRNDTFVKVQRLVDGAWKTVAVDGDWSTQYRWKRVFGAESEAQISWTIPTGTPAGTYRIVHQGDAKNLLGTITPFMGTSRSFEVN</sequence>
<dbReference type="Pfam" id="PF17048">
    <property type="entry name" value="Ceramidse_alk_C"/>
    <property type="match status" value="1"/>
</dbReference>
<comment type="catalytic activity">
    <reaction evidence="3">
        <text>an N-acylsphing-4-enine + H2O = sphing-4-enine + a fatty acid</text>
        <dbReference type="Rhea" id="RHEA:20856"/>
        <dbReference type="ChEBI" id="CHEBI:15377"/>
        <dbReference type="ChEBI" id="CHEBI:28868"/>
        <dbReference type="ChEBI" id="CHEBI:52639"/>
        <dbReference type="ChEBI" id="CHEBI:57756"/>
        <dbReference type="EC" id="3.5.1.23"/>
    </reaction>
</comment>
<dbReference type="InterPro" id="IPR006823">
    <property type="entry name" value="Ceramidase_alk"/>
</dbReference>
<keyword evidence="7" id="KW-1185">Reference proteome</keyword>
<dbReference type="InterPro" id="IPR031331">
    <property type="entry name" value="NEUT/ALK_ceramidase_C"/>
</dbReference>
<protein>
    <recommendedName>
        <fullName evidence="3">Neutral ceramidase</fullName>
        <ecNumber evidence="3">3.5.1.23</ecNumber>
    </recommendedName>
</protein>
<keyword evidence="3" id="KW-0443">Lipid metabolism</keyword>
<dbReference type="PROSITE" id="PS51257">
    <property type="entry name" value="PROKAR_LIPOPROTEIN"/>
    <property type="match status" value="1"/>
</dbReference>